<keyword evidence="2" id="KW-1185">Reference proteome</keyword>
<accession>A0A1H9U093</accession>
<dbReference type="Proteomes" id="UP000198571">
    <property type="component" value="Unassembled WGS sequence"/>
</dbReference>
<protein>
    <submittedName>
        <fullName evidence="1">Phage minor capsid protein 2</fullName>
    </submittedName>
</protein>
<dbReference type="STRING" id="1601833.SAMN05518684_106206"/>
<gene>
    <name evidence="1" type="ORF">SAMN05518684_106206</name>
</gene>
<dbReference type="RefSeq" id="WP_093050954.1">
    <property type="nucleotide sequence ID" value="NZ_FOGT01000006.1"/>
</dbReference>
<proteinExistence type="predicted"/>
<evidence type="ECO:0000313" key="1">
    <source>
        <dbReference type="EMBL" id="SES02789.1"/>
    </source>
</evidence>
<reference evidence="2" key="1">
    <citation type="submission" date="2016-10" db="EMBL/GenBank/DDBJ databases">
        <authorList>
            <person name="Varghese N."/>
            <person name="Submissions S."/>
        </authorList>
    </citation>
    <scope>NUCLEOTIDE SEQUENCE [LARGE SCALE GENOMIC DNA]</scope>
    <source>
        <strain evidence="2">S9</strain>
    </source>
</reference>
<dbReference type="GO" id="GO:0005198">
    <property type="term" value="F:structural molecule activity"/>
    <property type="evidence" value="ECO:0007669"/>
    <property type="project" value="InterPro"/>
</dbReference>
<dbReference type="OrthoDB" id="3197444at2"/>
<dbReference type="AlphaFoldDB" id="A0A1H9U093"/>
<sequence>MEREELERFSRAANEIYLKMEDELLKNVARRIGRGKRLLTDIENNGDTERIKSWETELLNDLDALDQDNIETIAKYSDESIEAVEEMLQEAGIRSANAIEGELREGYDQGVLQNKPDPPRKSASLARIAETLVDNAKQSYNLINTTLLDESQKAYIDIVNRTTANVISGASTPQQALRQVTSEWSQKGVPALIDRAGKQWSTEAYVGMINRSMTNTVANQSQDARMDEYGVDLFEVSSHDGARPGCAPYQGKIYSRSGESDQYPSITETTYGEASGLFGTNCGHVKFPYIPGVSKKRHKPKDDAENKRIYEESQKQRYMERQIREAKREKSMLMEMGDGQGVHFAEEKIKERQTVLREFTKDTGRTRRISREQLR</sequence>
<evidence type="ECO:0000313" key="2">
    <source>
        <dbReference type="Proteomes" id="UP000198571"/>
    </source>
</evidence>
<dbReference type="InterPro" id="IPR009319">
    <property type="entry name" value="Phage_A118_VSP1"/>
</dbReference>
<organism evidence="1 2">
    <name type="scientific">Salipaludibacillus aurantiacus</name>
    <dbReference type="NCBI Taxonomy" id="1601833"/>
    <lineage>
        <taxon>Bacteria</taxon>
        <taxon>Bacillati</taxon>
        <taxon>Bacillota</taxon>
        <taxon>Bacilli</taxon>
        <taxon>Bacillales</taxon>
        <taxon>Bacillaceae</taxon>
    </lineage>
</organism>
<name>A0A1H9U093_9BACI</name>
<dbReference type="EMBL" id="FOGT01000006">
    <property type="protein sequence ID" value="SES02789.1"/>
    <property type="molecule type" value="Genomic_DNA"/>
</dbReference>
<dbReference type="Pfam" id="PF06152">
    <property type="entry name" value="Phage_min_cap2"/>
    <property type="match status" value="1"/>
</dbReference>